<dbReference type="PANTHER" id="PTHR47396:SF1">
    <property type="entry name" value="ATP-DEPENDENT HELICASE IRC3-RELATED"/>
    <property type="match status" value="1"/>
</dbReference>
<reference evidence="3 4" key="1">
    <citation type="submission" date="2022-12" db="EMBL/GenBank/DDBJ databases">
        <title>Dasania phycosphaerae sp. nov., isolated from particulate material of the south coast of Korea.</title>
        <authorList>
            <person name="Jiang Y."/>
        </authorList>
    </citation>
    <scope>NUCLEOTIDE SEQUENCE [LARGE SCALE GENOMIC DNA]</scope>
    <source>
        <strain evidence="3 4">GY-19</strain>
    </source>
</reference>
<dbReference type="InterPro" id="IPR006935">
    <property type="entry name" value="Helicase/UvrB_N"/>
</dbReference>
<dbReference type="InterPro" id="IPR014001">
    <property type="entry name" value="Helicase_ATP-bd"/>
</dbReference>
<dbReference type="SUPFAM" id="SSF57829">
    <property type="entry name" value="Zn-binding ribosomal proteins"/>
    <property type="match status" value="1"/>
</dbReference>
<dbReference type="Proteomes" id="UP001069090">
    <property type="component" value="Unassembled WGS sequence"/>
</dbReference>
<dbReference type="InterPro" id="IPR011332">
    <property type="entry name" value="Ribosomal_zn-bd"/>
</dbReference>
<proteinExistence type="predicted"/>
<evidence type="ECO:0000313" key="4">
    <source>
        <dbReference type="Proteomes" id="UP001069090"/>
    </source>
</evidence>
<evidence type="ECO:0000259" key="2">
    <source>
        <dbReference type="PROSITE" id="PS51194"/>
    </source>
</evidence>
<dbReference type="EMBL" id="JAPTGG010000009">
    <property type="protein sequence ID" value="MCZ0865872.1"/>
    <property type="molecule type" value="Genomic_DNA"/>
</dbReference>
<dbReference type="GO" id="GO:0006412">
    <property type="term" value="P:translation"/>
    <property type="evidence" value="ECO:0007669"/>
    <property type="project" value="InterPro"/>
</dbReference>
<dbReference type="InterPro" id="IPR027417">
    <property type="entry name" value="P-loop_NTPase"/>
</dbReference>
<dbReference type="InterPro" id="IPR050742">
    <property type="entry name" value="Helicase_Restrict-Modif_Enz"/>
</dbReference>
<dbReference type="Gene3D" id="3.40.50.300">
    <property type="entry name" value="P-loop containing nucleotide triphosphate hydrolases"/>
    <property type="match status" value="2"/>
</dbReference>
<dbReference type="PANTHER" id="PTHR47396">
    <property type="entry name" value="TYPE I RESTRICTION ENZYME ECOKI R PROTEIN"/>
    <property type="match status" value="1"/>
</dbReference>
<name>A0A9J6RNV9_9GAMM</name>
<dbReference type="PROSITE" id="PS51192">
    <property type="entry name" value="HELICASE_ATP_BIND_1"/>
    <property type="match status" value="1"/>
</dbReference>
<dbReference type="FunFam" id="3.40.50.300:FF:000794">
    <property type="entry name" value="ATP-dependent RNA helicase"/>
    <property type="match status" value="1"/>
</dbReference>
<dbReference type="GO" id="GO:0005524">
    <property type="term" value="F:ATP binding"/>
    <property type="evidence" value="ECO:0007669"/>
    <property type="project" value="InterPro"/>
</dbReference>
<keyword evidence="3" id="KW-0378">Hydrolase</keyword>
<evidence type="ECO:0000313" key="3">
    <source>
        <dbReference type="EMBL" id="MCZ0865872.1"/>
    </source>
</evidence>
<dbReference type="Pfam" id="PF00271">
    <property type="entry name" value="Helicase_C"/>
    <property type="match status" value="1"/>
</dbReference>
<organism evidence="3 4">
    <name type="scientific">Dasania phycosphaerae</name>
    <dbReference type="NCBI Taxonomy" id="2950436"/>
    <lineage>
        <taxon>Bacteria</taxon>
        <taxon>Pseudomonadati</taxon>
        <taxon>Pseudomonadota</taxon>
        <taxon>Gammaproteobacteria</taxon>
        <taxon>Cellvibrionales</taxon>
        <taxon>Spongiibacteraceae</taxon>
        <taxon>Dasania</taxon>
    </lineage>
</organism>
<gene>
    <name evidence="3" type="ORF">O0V09_11705</name>
</gene>
<keyword evidence="4" id="KW-1185">Reference proteome</keyword>
<dbReference type="RefSeq" id="WP_258332018.1">
    <property type="nucleotide sequence ID" value="NZ_JAPTGG010000009.1"/>
</dbReference>
<dbReference type="GO" id="GO:0016787">
    <property type="term" value="F:hydrolase activity"/>
    <property type="evidence" value="ECO:0007669"/>
    <property type="project" value="InterPro"/>
</dbReference>
<feature type="domain" description="Helicase C-terminal" evidence="2">
    <location>
        <begin position="245"/>
        <end position="390"/>
    </location>
</feature>
<dbReference type="SUPFAM" id="SSF52540">
    <property type="entry name" value="P-loop containing nucleoside triphosphate hydrolases"/>
    <property type="match status" value="1"/>
</dbReference>
<dbReference type="Pfam" id="PF04851">
    <property type="entry name" value="ResIII"/>
    <property type="match status" value="1"/>
</dbReference>
<dbReference type="InterPro" id="IPR001650">
    <property type="entry name" value="Helicase_C-like"/>
</dbReference>
<dbReference type="SMART" id="SM00487">
    <property type="entry name" value="DEXDc"/>
    <property type="match status" value="1"/>
</dbReference>
<keyword evidence="3" id="KW-0547">Nucleotide-binding</keyword>
<dbReference type="GO" id="GO:0005829">
    <property type="term" value="C:cytosol"/>
    <property type="evidence" value="ECO:0007669"/>
    <property type="project" value="TreeGrafter"/>
</dbReference>
<sequence length="600" mass="67299">MPVTLRPYQQQAVDATLKHFRASDEAAVIVLPTGAGKSLVIAELARLAKRRILVLAHVKELVEQNHSKYENYGFKASIFAAGLKQKEADTQVVFGSVQSVSRNLAAFDDHFSLVIIDECHRVSLDADSQYQTIISHLKGFNPQLKVLGLTATPYRLDTGWIYQQHIPQNAVKNAEACAFKSCIFELPLRQMINEHFLTPVTQLDAPVALYDFEQLRPAGQQGYFQPSEADLNRVLKGAKRATARIIAQVLELASDRKGVMIFAATVAHAREILTYLPKECSAIILGDMSNRARDSVVQAFKAQQIKFLVNVSVLTTGFDAPHVDLIAILRPTESVGLYQQIIGRGLRLSPGKADCLVLDYAGNPHDIFRPEIGQPKPDSNAVVVTVPCPLCQHQNQFWGLVDSDGDLVEHYGRRCQGLVASALDVAGGDCDVEPAKQQCDFRYRFKECPNCNAENDIAARQCHHCEYLLVDPDQQLKAALQLRDAKVLRCSGMSFDQHKNAKGKSRLKVTYYDEDSAELAEYFAFDSPVQRSVFLQQFCRQHLKDRQQIPSVSNVDEVIAQAQLFRAPDFVIGRKQKHYWEIREKIFDYQGRYRLANALL</sequence>
<dbReference type="PROSITE" id="PS51194">
    <property type="entry name" value="HELICASE_CTER"/>
    <property type="match status" value="1"/>
</dbReference>
<dbReference type="SMART" id="SM00490">
    <property type="entry name" value="HELICc"/>
    <property type="match status" value="1"/>
</dbReference>
<dbReference type="AlphaFoldDB" id="A0A9J6RNV9"/>
<feature type="domain" description="Helicase ATP-binding" evidence="1">
    <location>
        <begin position="18"/>
        <end position="171"/>
    </location>
</feature>
<keyword evidence="3" id="KW-0347">Helicase</keyword>
<dbReference type="GO" id="GO:0004386">
    <property type="term" value="F:helicase activity"/>
    <property type="evidence" value="ECO:0007669"/>
    <property type="project" value="UniProtKB-KW"/>
</dbReference>
<keyword evidence="3" id="KW-0067">ATP-binding</keyword>
<accession>A0A9J6RNV9</accession>
<protein>
    <submittedName>
        <fullName evidence="3">DEAD/DEAH box helicase</fullName>
    </submittedName>
</protein>
<evidence type="ECO:0000259" key="1">
    <source>
        <dbReference type="PROSITE" id="PS51192"/>
    </source>
</evidence>
<comment type="caution">
    <text evidence="3">The sequence shown here is derived from an EMBL/GenBank/DDBJ whole genome shotgun (WGS) entry which is preliminary data.</text>
</comment>
<dbReference type="GO" id="GO:0003677">
    <property type="term" value="F:DNA binding"/>
    <property type="evidence" value="ECO:0007669"/>
    <property type="project" value="InterPro"/>
</dbReference>